<proteinExistence type="inferred from homology"/>
<evidence type="ECO:0000256" key="1">
    <source>
        <dbReference type="ARBA" id="ARBA00004173"/>
    </source>
</evidence>
<keyword evidence="9" id="KW-0496">Mitochondrion</keyword>
<keyword evidence="5" id="KW-0521">NADP</keyword>
<dbReference type="AlphaFoldDB" id="R7TX68"/>
<dbReference type="PANTHER" id="PTHR43981:SF2">
    <property type="entry name" value="ENOYL-[ACYL-CARRIER-PROTEIN] REDUCTASE, MITOCHONDRIAL"/>
    <property type="match status" value="1"/>
</dbReference>
<dbReference type="GO" id="GO:0141148">
    <property type="term" value="F:enoyl-[acyl-carrier-protein] reductase (NADPH) activity"/>
    <property type="evidence" value="ECO:0007669"/>
    <property type="project" value="UniProtKB-EC"/>
</dbReference>
<evidence type="ECO:0000256" key="8">
    <source>
        <dbReference type="ARBA" id="ARBA00023098"/>
    </source>
</evidence>
<dbReference type="Pfam" id="PF00107">
    <property type="entry name" value="ADH_zinc_N"/>
    <property type="match status" value="1"/>
</dbReference>
<evidence type="ECO:0000256" key="2">
    <source>
        <dbReference type="ARBA" id="ARBA00010371"/>
    </source>
</evidence>
<dbReference type="GO" id="GO:0005739">
    <property type="term" value="C:mitochondrion"/>
    <property type="evidence" value="ECO:0007669"/>
    <property type="project" value="UniProtKB-SubCell"/>
</dbReference>
<dbReference type="InterPro" id="IPR013149">
    <property type="entry name" value="ADH-like_C"/>
</dbReference>
<evidence type="ECO:0000256" key="7">
    <source>
        <dbReference type="ARBA" id="ARBA00023002"/>
    </source>
</evidence>
<keyword evidence="3" id="KW-0444">Lipid biosynthesis</keyword>
<dbReference type="FunFam" id="3.40.50.720:FF:000112">
    <property type="entry name" value="Enoyl-[acyl-carrier-protein] reductase 1, mitochondrial"/>
    <property type="match status" value="1"/>
</dbReference>
<dbReference type="Pfam" id="PF08240">
    <property type="entry name" value="ADH_N"/>
    <property type="match status" value="1"/>
</dbReference>
<evidence type="ECO:0000259" key="15">
    <source>
        <dbReference type="SMART" id="SM00829"/>
    </source>
</evidence>
<comment type="similarity">
    <text evidence="2">Belongs to the zinc-containing alcohol dehydrogenase family. Quinone oxidoreductase subfamily.</text>
</comment>
<dbReference type="FunFam" id="3.90.180.10:FF:000010">
    <property type="entry name" value="Enoyl-[acyl-carrier-protein] reductase, mitochondrial"/>
    <property type="match status" value="1"/>
</dbReference>
<dbReference type="EnsemblMetazoa" id="CapteT216577">
    <property type="protein sequence ID" value="CapteP216577"/>
    <property type="gene ID" value="CapteG216577"/>
</dbReference>
<dbReference type="InterPro" id="IPR011032">
    <property type="entry name" value="GroES-like_sf"/>
</dbReference>
<dbReference type="CDD" id="cd08290">
    <property type="entry name" value="ETR"/>
    <property type="match status" value="1"/>
</dbReference>
<evidence type="ECO:0000256" key="5">
    <source>
        <dbReference type="ARBA" id="ARBA00022857"/>
    </source>
</evidence>
<dbReference type="InterPro" id="IPR051034">
    <property type="entry name" value="Mito_Enoyl-ACP_Reductase"/>
</dbReference>
<dbReference type="EMBL" id="AMQN01011767">
    <property type="status" value="NOT_ANNOTATED_CDS"/>
    <property type="molecule type" value="Genomic_DNA"/>
</dbReference>
<evidence type="ECO:0000256" key="14">
    <source>
        <dbReference type="ARBA" id="ARBA00048843"/>
    </source>
</evidence>
<reference evidence="18" key="1">
    <citation type="submission" date="2012-12" db="EMBL/GenBank/DDBJ databases">
        <authorList>
            <person name="Hellsten U."/>
            <person name="Grimwood J."/>
            <person name="Chapman J.A."/>
            <person name="Shapiro H."/>
            <person name="Aerts A."/>
            <person name="Otillar R.P."/>
            <person name="Terry A.Y."/>
            <person name="Boore J.L."/>
            <person name="Simakov O."/>
            <person name="Marletaz F."/>
            <person name="Cho S.-J."/>
            <person name="Edsinger-Gonzales E."/>
            <person name="Havlak P."/>
            <person name="Kuo D.-H."/>
            <person name="Larsson T."/>
            <person name="Lv J."/>
            <person name="Arendt D."/>
            <person name="Savage R."/>
            <person name="Osoegawa K."/>
            <person name="de Jong P."/>
            <person name="Lindberg D.R."/>
            <person name="Seaver E.C."/>
            <person name="Weisblat D.A."/>
            <person name="Putnam N.H."/>
            <person name="Grigoriev I.V."/>
            <person name="Rokhsar D.S."/>
        </authorList>
    </citation>
    <scope>NUCLEOTIDE SEQUENCE</scope>
    <source>
        <strain evidence="18">I ESC-2004</strain>
    </source>
</reference>
<keyword evidence="10" id="KW-0275">Fatty acid biosynthesis</keyword>
<dbReference type="InterPro" id="IPR020843">
    <property type="entry name" value="ER"/>
</dbReference>
<name>R7TX68_CAPTE</name>
<evidence type="ECO:0000256" key="10">
    <source>
        <dbReference type="ARBA" id="ARBA00023160"/>
    </source>
</evidence>
<sequence length="329" mass="35821">MYTEQGDPCKVLKLINSDIQSPQEGEVLVSMMAAPINPADINMIQGVYPVRPPLPAVAGNEGVGKVIAIGSGVQRLKTGDWVVPGHSGWGTWRTRALASESELIRVPSDVSMATLATMAVTTCTAFRMLKDFASLKEGDVVMQNGGNSGVGKALIQLAKHSGLQTVNVVRDRPDLDQLVTDLKSLGATHVISDAFLRSRDMKEFMKGLPAPKLACNCVGGKATADLLKYLADQGTMVTYGGMSKQPLFIPAGPLIFKDVNLRGFWMTKWNSIRSQEERQAMWDELCDLTRKGVLEAPKHRLVPLQNFEEAISKSMDSFTNEKQILSMGD</sequence>
<dbReference type="Proteomes" id="UP000014760">
    <property type="component" value="Unassembled WGS sequence"/>
</dbReference>
<comment type="subcellular location">
    <subcellularLocation>
        <location evidence="1">Mitochondrion</location>
    </subcellularLocation>
</comment>
<dbReference type="Gene3D" id="3.40.50.720">
    <property type="entry name" value="NAD(P)-binding Rossmann-like Domain"/>
    <property type="match status" value="1"/>
</dbReference>
<evidence type="ECO:0000313" key="18">
    <source>
        <dbReference type="Proteomes" id="UP000014760"/>
    </source>
</evidence>
<keyword evidence="8" id="KW-0443">Lipid metabolism</keyword>
<dbReference type="OrthoDB" id="7482721at2759"/>
<reference evidence="17" key="3">
    <citation type="submission" date="2015-06" db="UniProtKB">
        <authorList>
            <consortium name="EnsemblMetazoa"/>
        </authorList>
    </citation>
    <scope>IDENTIFICATION</scope>
</reference>
<evidence type="ECO:0000256" key="9">
    <source>
        <dbReference type="ARBA" id="ARBA00023128"/>
    </source>
</evidence>
<keyword evidence="18" id="KW-1185">Reference proteome</keyword>
<organism evidence="16">
    <name type="scientific">Capitella teleta</name>
    <name type="common">Polychaete worm</name>
    <dbReference type="NCBI Taxonomy" id="283909"/>
    <lineage>
        <taxon>Eukaryota</taxon>
        <taxon>Metazoa</taxon>
        <taxon>Spiralia</taxon>
        <taxon>Lophotrochozoa</taxon>
        <taxon>Annelida</taxon>
        <taxon>Polychaeta</taxon>
        <taxon>Sedentaria</taxon>
        <taxon>Scolecida</taxon>
        <taxon>Capitellidae</taxon>
        <taxon>Capitella</taxon>
    </lineage>
</organism>
<protein>
    <recommendedName>
        <fullName evidence="12">Enoyl-[acyl-carrier-protein] reductase, mitochondrial</fullName>
        <ecNumber evidence="11">1.3.1.104</ecNumber>
    </recommendedName>
    <alternativeName>
        <fullName evidence="13">2-enoyl thioester reductase</fullName>
    </alternativeName>
</protein>
<evidence type="ECO:0000313" key="16">
    <source>
        <dbReference type="EMBL" id="ELT95570.1"/>
    </source>
</evidence>
<keyword evidence="7" id="KW-0560">Oxidoreductase</keyword>
<dbReference type="HOGENOM" id="CLU_026673_17_1_1"/>
<evidence type="ECO:0000256" key="11">
    <source>
        <dbReference type="ARBA" id="ARBA00038963"/>
    </source>
</evidence>
<keyword evidence="4" id="KW-0276">Fatty acid metabolism</keyword>
<evidence type="ECO:0000256" key="3">
    <source>
        <dbReference type="ARBA" id="ARBA00022516"/>
    </source>
</evidence>
<keyword evidence="6" id="KW-0809">Transit peptide</keyword>
<comment type="catalytic activity">
    <reaction evidence="14">
        <text>a 2,3-saturated acyl-[ACP] + NADP(+) = a (2E)-enoyl-[ACP] + NADPH + H(+)</text>
        <dbReference type="Rhea" id="RHEA:22564"/>
        <dbReference type="Rhea" id="RHEA-COMP:9925"/>
        <dbReference type="Rhea" id="RHEA-COMP:9926"/>
        <dbReference type="ChEBI" id="CHEBI:15378"/>
        <dbReference type="ChEBI" id="CHEBI:57783"/>
        <dbReference type="ChEBI" id="CHEBI:58349"/>
        <dbReference type="ChEBI" id="CHEBI:78784"/>
        <dbReference type="ChEBI" id="CHEBI:78785"/>
        <dbReference type="EC" id="1.3.1.104"/>
    </reaction>
</comment>
<evidence type="ECO:0000313" key="17">
    <source>
        <dbReference type="EnsemblMetazoa" id="CapteP216577"/>
    </source>
</evidence>
<dbReference type="EC" id="1.3.1.104" evidence="11"/>
<dbReference type="FunCoup" id="R7TX68">
    <property type="interactions" value="2065"/>
</dbReference>
<evidence type="ECO:0000256" key="12">
    <source>
        <dbReference type="ARBA" id="ARBA00041058"/>
    </source>
</evidence>
<evidence type="ECO:0000256" key="6">
    <source>
        <dbReference type="ARBA" id="ARBA00022946"/>
    </source>
</evidence>
<reference evidence="16 18" key="2">
    <citation type="journal article" date="2013" name="Nature">
        <title>Insights into bilaterian evolution from three spiralian genomes.</title>
        <authorList>
            <person name="Simakov O."/>
            <person name="Marletaz F."/>
            <person name="Cho S.J."/>
            <person name="Edsinger-Gonzales E."/>
            <person name="Havlak P."/>
            <person name="Hellsten U."/>
            <person name="Kuo D.H."/>
            <person name="Larsson T."/>
            <person name="Lv J."/>
            <person name="Arendt D."/>
            <person name="Savage R."/>
            <person name="Osoegawa K."/>
            <person name="de Jong P."/>
            <person name="Grimwood J."/>
            <person name="Chapman J.A."/>
            <person name="Shapiro H."/>
            <person name="Aerts A."/>
            <person name="Otillar R.P."/>
            <person name="Terry A.Y."/>
            <person name="Boore J.L."/>
            <person name="Grigoriev I.V."/>
            <person name="Lindberg D.R."/>
            <person name="Seaver E.C."/>
            <person name="Weisblat D.A."/>
            <person name="Putnam N.H."/>
            <person name="Rokhsar D.S."/>
        </authorList>
    </citation>
    <scope>NUCLEOTIDE SEQUENCE</scope>
    <source>
        <strain evidence="16 18">I ESC-2004</strain>
    </source>
</reference>
<dbReference type="GO" id="GO:0006633">
    <property type="term" value="P:fatty acid biosynthetic process"/>
    <property type="evidence" value="ECO:0007669"/>
    <property type="project" value="UniProtKB-KW"/>
</dbReference>
<evidence type="ECO:0000256" key="4">
    <source>
        <dbReference type="ARBA" id="ARBA00022832"/>
    </source>
</evidence>
<dbReference type="SUPFAM" id="SSF51735">
    <property type="entry name" value="NAD(P)-binding Rossmann-fold domains"/>
    <property type="match status" value="1"/>
</dbReference>
<dbReference type="OMA" id="YGYTQSK"/>
<evidence type="ECO:0000256" key="13">
    <source>
        <dbReference type="ARBA" id="ARBA00042123"/>
    </source>
</evidence>
<dbReference type="InterPro" id="IPR036291">
    <property type="entry name" value="NAD(P)-bd_dom_sf"/>
</dbReference>
<dbReference type="SMART" id="SM00829">
    <property type="entry name" value="PKS_ER"/>
    <property type="match status" value="1"/>
</dbReference>
<dbReference type="SUPFAM" id="SSF50129">
    <property type="entry name" value="GroES-like"/>
    <property type="match status" value="1"/>
</dbReference>
<dbReference type="Gene3D" id="3.90.180.10">
    <property type="entry name" value="Medium-chain alcohol dehydrogenases, catalytic domain"/>
    <property type="match status" value="1"/>
</dbReference>
<dbReference type="EMBL" id="KB309082">
    <property type="protein sequence ID" value="ELT95570.1"/>
    <property type="molecule type" value="Genomic_DNA"/>
</dbReference>
<dbReference type="InterPro" id="IPR013154">
    <property type="entry name" value="ADH-like_N"/>
</dbReference>
<gene>
    <name evidence="16" type="ORF">CAPTEDRAFT_216577</name>
</gene>
<feature type="domain" description="Enoyl reductase (ER)" evidence="15">
    <location>
        <begin position="10"/>
        <end position="325"/>
    </location>
</feature>
<accession>R7TX68</accession>
<dbReference type="STRING" id="283909.R7TX68"/>
<dbReference type="PANTHER" id="PTHR43981">
    <property type="entry name" value="ENOYL-[ACYL-CARRIER-PROTEIN] REDUCTASE, MITOCHONDRIAL"/>
    <property type="match status" value="1"/>
</dbReference>